<comment type="caution">
    <text evidence="2">The sequence shown here is derived from an EMBL/GenBank/DDBJ whole genome shotgun (WGS) entry which is preliminary data.</text>
</comment>
<dbReference type="AlphaFoldDB" id="A0A4R7W4P2"/>
<evidence type="ECO:0000256" key="1">
    <source>
        <dbReference type="SAM" id="Phobius"/>
    </source>
</evidence>
<reference evidence="2 3" key="1">
    <citation type="submission" date="2019-03" db="EMBL/GenBank/DDBJ databases">
        <title>Genomic Encyclopedia of Archaeal and Bacterial Type Strains, Phase II (KMG-II): from individual species to whole genera.</title>
        <authorList>
            <person name="Goeker M."/>
        </authorList>
    </citation>
    <scope>NUCLEOTIDE SEQUENCE [LARGE SCALE GENOMIC DNA]</scope>
    <source>
        <strain evidence="2 3">DSM 45499</strain>
    </source>
</reference>
<keyword evidence="3" id="KW-1185">Reference proteome</keyword>
<sequence length="234" mass="25237">MPRSIRRVLVWVFAIQVLWSGVTAVIMAVVWRNSIGEPDVSYPCDDGGTCYSGPTTYLVLMLVFGGICLVFVVILAVLSARWRAAAALHARLVATGVRTPAPLVRVEATGTTINDRRVHRLVFEARPGGRVVRAVVRSMVVLPLGTRATIAYDPADPANAVVVEDVDALGAAVDATAPPSGLSAVRDAVARNLETALAELRAELDRGAITQVEYDQRRDLLMRVLEMPTDRPLS</sequence>
<proteinExistence type="predicted"/>
<keyword evidence="1" id="KW-0472">Membrane</keyword>
<keyword evidence="1" id="KW-0812">Transmembrane</keyword>
<gene>
    <name evidence="2" type="ORF">CLV71_101549</name>
</gene>
<protein>
    <submittedName>
        <fullName evidence="2">Uncharacterized protein DUF3592</fullName>
    </submittedName>
</protein>
<name>A0A4R7W4P2_9PSEU</name>
<dbReference type="EMBL" id="SOCP01000001">
    <property type="protein sequence ID" value="TDV57676.1"/>
    <property type="molecule type" value="Genomic_DNA"/>
</dbReference>
<dbReference type="Proteomes" id="UP000294927">
    <property type="component" value="Unassembled WGS sequence"/>
</dbReference>
<dbReference type="RefSeq" id="WP_133900914.1">
    <property type="nucleotide sequence ID" value="NZ_SOCP01000001.1"/>
</dbReference>
<evidence type="ECO:0000313" key="2">
    <source>
        <dbReference type="EMBL" id="TDV57676.1"/>
    </source>
</evidence>
<evidence type="ECO:0000313" key="3">
    <source>
        <dbReference type="Proteomes" id="UP000294927"/>
    </source>
</evidence>
<accession>A0A4R7W4P2</accession>
<dbReference type="OrthoDB" id="4746532at2"/>
<feature type="transmembrane region" description="Helical" evidence="1">
    <location>
        <begin position="57"/>
        <end position="78"/>
    </location>
</feature>
<organism evidence="2 3">
    <name type="scientific">Actinophytocola oryzae</name>
    <dbReference type="NCBI Taxonomy" id="502181"/>
    <lineage>
        <taxon>Bacteria</taxon>
        <taxon>Bacillati</taxon>
        <taxon>Actinomycetota</taxon>
        <taxon>Actinomycetes</taxon>
        <taxon>Pseudonocardiales</taxon>
        <taxon>Pseudonocardiaceae</taxon>
    </lineage>
</organism>
<keyword evidence="1" id="KW-1133">Transmembrane helix</keyword>